<organism evidence="2 3">
    <name type="scientific">Auxenochlorella protothecoides</name>
    <name type="common">Green microalga</name>
    <name type="synonym">Chlorella protothecoides</name>
    <dbReference type="NCBI Taxonomy" id="3075"/>
    <lineage>
        <taxon>Eukaryota</taxon>
        <taxon>Viridiplantae</taxon>
        <taxon>Chlorophyta</taxon>
        <taxon>core chlorophytes</taxon>
        <taxon>Trebouxiophyceae</taxon>
        <taxon>Chlorellales</taxon>
        <taxon>Chlorellaceae</taxon>
        <taxon>Auxenochlorella</taxon>
    </lineage>
</organism>
<evidence type="ECO:0008006" key="4">
    <source>
        <dbReference type="Google" id="ProtNLM"/>
    </source>
</evidence>
<evidence type="ECO:0000313" key="3">
    <source>
        <dbReference type="Proteomes" id="UP000028924"/>
    </source>
</evidence>
<dbReference type="Gene3D" id="3.10.450.10">
    <property type="match status" value="1"/>
</dbReference>
<dbReference type="EMBL" id="KL662127">
    <property type="protein sequence ID" value="KFM26309.1"/>
    <property type="molecule type" value="Genomic_DNA"/>
</dbReference>
<dbReference type="RefSeq" id="XP_011399205.1">
    <property type="nucleotide sequence ID" value="XM_011400903.1"/>
</dbReference>
<feature type="chain" id="PRO_5018594420" description="Cysteine proteinase inhibitor" evidence="1">
    <location>
        <begin position="24"/>
        <end position="248"/>
    </location>
</feature>
<evidence type="ECO:0000313" key="2">
    <source>
        <dbReference type="EMBL" id="KFM26309.1"/>
    </source>
</evidence>
<reference evidence="2 3" key="1">
    <citation type="journal article" date="2014" name="BMC Genomics">
        <title>Oil accumulation mechanisms of the oleaginous microalga Chlorella protothecoides revealed through its genome, transcriptomes, and proteomes.</title>
        <authorList>
            <person name="Gao C."/>
            <person name="Wang Y."/>
            <person name="Shen Y."/>
            <person name="Yan D."/>
            <person name="He X."/>
            <person name="Dai J."/>
            <person name="Wu Q."/>
        </authorList>
    </citation>
    <scope>NUCLEOTIDE SEQUENCE [LARGE SCALE GENOMIC DNA]</scope>
    <source>
        <strain evidence="2 3">0710</strain>
    </source>
</reference>
<dbReference type="GeneID" id="23616193"/>
<name>A0A087SKQ5_AUXPR</name>
<dbReference type="Proteomes" id="UP000028924">
    <property type="component" value="Unassembled WGS sequence"/>
</dbReference>
<dbReference type="KEGG" id="apro:F751_4802"/>
<protein>
    <recommendedName>
        <fullName evidence="4">Cysteine proteinase inhibitor</fullName>
    </recommendedName>
</protein>
<gene>
    <name evidence="2" type="ORF">F751_4802</name>
</gene>
<dbReference type="OrthoDB" id="1908104at2759"/>
<dbReference type="AlphaFoldDB" id="A0A087SKQ5"/>
<evidence type="ECO:0000256" key="1">
    <source>
        <dbReference type="SAM" id="SignalP"/>
    </source>
</evidence>
<accession>A0A087SKQ5</accession>
<keyword evidence="1" id="KW-0732">Signal</keyword>
<dbReference type="InterPro" id="IPR046350">
    <property type="entry name" value="Cystatin_sf"/>
</dbReference>
<proteinExistence type="predicted"/>
<feature type="signal peptide" evidence="1">
    <location>
        <begin position="1"/>
        <end position="23"/>
    </location>
</feature>
<sequence length="248" mass="26323">MRGLLVTVFLGASLYLFVQPAMTGLLGELSCPPPRLDQLAPFGTRSPLAQMRVYPQNRNLGTLGLAAVPFPRSLFSSSTRLPSTPIGGFSSKPAGENDARVNQAVDVATKEVVAGTNYKLRLKASDGDSHTRYEAVVYEELPHAGGKFSLTDLKAIDSPEKDSASSGSGASGSKEAATFAVQQISSQSNSLMPFALKEIVKSEESKEGGITLHRLKLKLGHTSMDDQTYDVGGGGWLTECAGASDLWE</sequence>
<dbReference type="SUPFAM" id="SSF54403">
    <property type="entry name" value="Cystatin/monellin"/>
    <property type="match status" value="1"/>
</dbReference>
<keyword evidence="3" id="KW-1185">Reference proteome</keyword>